<name>A0A4C2A8L2_EUMVA</name>
<accession>A0A4C2A8L2</accession>
<gene>
    <name evidence="2" type="ORF">EVAR_100359_1</name>
</gene>
<dbReference type="Gene3D" id="3.30.420.10">
    <property type="entry name" value="Ribonuclease H-like superfamily/Ribonuclease H"/>
    <property type="match status" value="1"/>
</dbReference>
<feature type="compositionally biased region" description="Polar residues" evidence="1">
    <location>
        <begin position="12"/>
        <end position="22"/>
    </location>
</feature>
<dbReference type="EMBL" id="BGZK01002649">
    <property type="protein sequence ID" value="GBP95544.1"/>
    <property type="molecule type" value="Genomic_DNA"/>
</dbReference>
<dbReference type="PANTHER" id="PTHR46060:SF3">
    <property type="entry name" value="PROTEIN GVQW3"/>
    <property type="match status" value="1"/>
</dbReference>
<feature type="region of interest" description="Disordered" evidence="1">
    <location>
        <begin position="1"/>
        <end position="22"/>
    </location>
</feature>
<evidence type="ECO:0008006" key="4">
    <source>
        <dbReference type="Google" id="ProtNLM"/>
    </source>
</evidence>
<proteinExistence type="predicted"/>
<dbReference type="InterPro" id="IPR036397">
    <property type="entry name" value="RNaseH_sf"/>
</dbReference>
<comment type="caution">
    <text evidence="2">The sequence shown here is derived from an EMBL/GenBank/DDBJ whole genome shotgun (WGS) entry which is preliminary data.</text>
</comment>
<keyword evidence="3" id="KW-1185">Reference proteome</keyword>
<organism evidence="2 3">
    <name type="scientific">Eumeta variegata</name>
    <name type="common">Bagworm moth</name>
    <name type="synonym">Eumeta japonica</name>
    <dbReference type="NCBI Taxonomy" id="151549"/>
    <lineage>
        <taxon>Eukaryota</taxon>
        <taxon>Metazoa</taxon>
        <taxon>Ecdysozoa</taxon>
        <taxon>Arthropoda</taxon>
        <taxon>Hexapoda</taxon>
        <taxon>Insecta</taxon>
        <taxon>Pterygota</taxon>
        <taxon>Neoptera</taxon>
        <taxon>Endopterygota</taxon>
        <taxon>Lepidoptera</taxon>
        <taxon>Glossata</taxon>
        <taxon>Ditrysia</taxon>
        <taxon>Tineoidea</taxon>
        <taxon>Psychidae</taxon>
        <taxon>Oiketicinae</taxon>
        <taxon>Eumeta</taxon>
    </lineage>
</organism>
<dbReference type="Proteomes" id="UP000299102">
    <property type="component" value="Unassembled WGS sequence"/>
</dbReference>
<evidence type="ECO:0000256" key="1">
    <source>
        <dbReference type="SAM" id="MobiDB-lite"/>
    </source>
</evidence>
<dbReference type="PANTHER" id="PTHR46060">
    <property type="entry name" value="MARINER MOS1 TRANSPOSASE-LIKE PROTEIN"/>
    <property type="match status" value="1"/>
</dbReference>
<sequence length="410" mass="46408">MCRRSPNESDLDSFSDNSNEFNDEGFTQVQRLKARKPWLHATYGPGFIRLSGKKPKASSSASTVALLPTASALTTSAITSSVKEAYYRLPGAPSKVKLPRRSRPTVAKIATEEADVIATSTSKTLIDRHPYSFTIIADARGLKVQPAAIPDFRYLSAPLATFKVAYHTYSFKEEREFCLVLRGVPKKHPIEEVEEDLLIQNLPMQSVRRITNRARQCFNCHLYGHSSKNCYQRARCVKCLGDHDTTACTRNKDTNRAPACVLYDLREGRSSTATIEDNINAVQLMIQTDKRVTYQQIRTGLALAVSQVHNILQRRRKDSVLFLQKYGKKISHSRSQQDNASQHTVRQTTNYLWTLDIKILTRLAYSSDLVPCDFYLFPKIKEKLRGKWFTGAEEAVAAYEKAVEVTPKYE</sequence>
<evidence type="ECO:0000313" key="3">
    <source>
        <dbReference type="Proteomes" id="UP000299102"/>
    </source>
</evidence>
<dbReference type="AlphaFoldDB" id="A0A4C2A8L2"/>
<dbReference type="OrthoDB" id="8123886at2759"/>
<evidence type="ECO:0000313" key="2">
    <source>
        <dbReference type="EMBL" id="GBP95544.1"/>
    </source>
</evidence>
<protein>
    <recommendedName>
        <fullName evidence="4">CCHC-type domain-containing protein</fullName>
    </recommendedName>
</protein>
<reference evidence="2 3" key="1">
    <citation type="journal article" date="2019" name="Commun. Biol.">
        <title>The bagworm genome reveals a unique fibroin gene that provides high tensile strength.</title>
        <authorList>
            <person name="Kono N."/>
            <person name="Nakamura H."/>
            <person name="Ohtoshi R."/>
            <person name="Tomita M."/>
            <person name="Numata K."/>
            <person name="Arakawa K."/>
        </authorList>
    </citation>
    <scope>NUCLEOTIDE SEQUENCE [LARGE SCALE GENOMIC DNA]</scope>
</reference>
<dbReference type="InterPro" id="IPR052709">
    <property type="entry name" value="Transposase-MT_Hybrid"/>
</dbReference>
<dbReference type="GO" id="GO:0003676">
    <property type="term" value="F:nucleic acid binding"/>
    <property type="evidence" value="ECO:0007669"/>
    <property type="project" value="InterPro"/>
</dbReference>